<dbReference type="PROSITE" id="PS00216">
    <property type="entry name" value="SUGAR_TRANSPORT_1"/>
    <property type="match status" value="1"/>
</dbReference>
<keyword evidence="5 9" id="KW-0812">Transmembrane</keyword>
<dbReference type="NCBIfam" id="NF008314">
    <property type="entry name" value="PRK11102.1"/>
    <property type="match status" value="1"/>
</dbReference>
<evidence type="ECO:0000256" key="6">
    <source>
        <dbReference type="ARBA" id="ARBA00022989"/>
    </source>
</evidence>
<dbReference type="PROSITE" id="PS50850">
    <property type="entry name" value="MFS"/>
    <property type="match status" value="1"/>
</dbReference>
<dbReference type="PANTHER" id="PTHR23502:SF132">
    <property type="entry name" value="POLYAMINE TRANSPORTER 2-RELATED"/>
    <property type="match status" value="1"/>
</dbReference>
<keyword evidence="3" id="KW-0813">Transport</keyword>
<comment type="similarity">
    <text evidence="2">Belongs to the major facilitator superfamily. Bcr/CmlA family.</text>
</comment>
<reference evidence="12" key="1">
    <citation type="journal article" date="2019" name="Int. J. Syst. Evol. Microbiol.">
        <title>The Global Catalogue of Microorganisms (GCM) 10K type strain sequencing project: providing services to taxonomists for standard genome sequencing and annotation.</title>
        <authorList>
            <consortium name="The Broad Institute Genomics Platform"/>
            <consortium name="The Broad Institute Genome Sequencing Center for Infectious Disease"/>
            <person name="Wu L."/>
            <person name="Ma J."/>
        </authorList>
    </citation>
    <scope>NUCLEOTIDE SEQUENCE [LARGE SCALE GENOMIC DNA]</scope>
    <source>
        <strain evidence="12">JCM 9092</strain>
    </source>
</reference>
<dbReference type="Pfam" id="PF07690">
    <property type="entry name" value="MFS_1"/>
    <property type="match status" value="1"/>
</dbReference>
<evidence type="ECO:0000256" key="5">
    <source>
        <dbReference type="ARBA" id="ARBA00022692"/>
    </source>
</evidence>
<evidence type="ECO:0000256" key="2">
    <source>
        <dbReference type="ARBA" id="ARBA00006236"/>
    </source>
</evidence>
<feature type="transmembrane region" description="Helical" evidence="9">
    <location>
        <begin position="349"/>
        <end position="368"/>
    </location>
</feature>
<evidence type="ECO:0000313" key="12">
    <source>
        <dbReference type="Proteomes" id="UP001501637"/>
    </source>
</evidence>
<feature type="transmembrane region" description="Helical" evidence="9">
    <location>
        <begin position="143"/>
        <end position="164"/>
    </location>
</feature>
<feature type="transmembrane region" description="Helical" evidence="9">
    <location>
        <begin position="294"/>
        <end position="311"/>
    </location>
</feature>
<feature type="transmembrane region" description="Helical" evidence="9">
    <location>
        <begin position="118"/>
        <end position="137"/>
    </location>
</feature>
<comment type="subcellular location">
    <subcellularLocation>
        <location evidence="1">Cell membrane</location>
        <topology evidence="1">Multi-pass membrane protein</topology>
    </subcellularLocation>
</comment>
<dbReference type="Proteomes" id="UP001501637">
    <property type="component" value="Unassembled WGS sequence"/>
</dbReference>
<feature type="transmembrane region" description="Helical" evidence="9">
    <location>
        <begin position="206"/>
        <end position="226"/>
    </location>
</feature>
<feature type="transmembrane region" description="Helical" evidence="9">
    <location>
        <begin position="389"/>
        <end position="409"/>
    </location>
</feature>
<dbReference type="EMBL" id="BAAAUG010000009">
    <property type="protein sequence ID" value="GAA3081276.1"/>
    <property type="molecule type" value="Genomic_DNA"/>
</dbReference>
<evidence type="ECO:0000259" key="10">
    <source>
        <dbReference type="PROSITE" id="PS50850"/>
    </source>
</evidence>
<gene>
    <name evidence="11" type="ORF">GCM10010449_01590</name>
</gene>
<evidence type="ECO:0000256" key="4">
    <source>
        <dbReference type="ARBA" id="ARBA00022475"/>
    </source>
</evidence>
<feature type="transmembrane region" description="Helical" evidence="9">
    <location>
        <begin position="48"/>
        <end position="66"/>
    </location>
</feature>
<keyword evidence="6 9" id="KW-1133">Transmembrane helix</keyword>
<feature type="transmembrane region" description="Helical" evidence="9">
    <location>
        <begin position="415"/>
        <end position="436"/>
    </location>
</feature>
<organism evidence="11 12">
    <name type="scientific">Streptomyces rectiviolaceus</name>
    <dbReference type="NCBI Taxonomy" id="332591"/>
    <lineage>
        <taxon>Bacteria</taxon>
        <taxon>Bacillati</taxon>
        <taxon>Actinomycetota</taxon>
        <taxon>Actinomycetes</taxon>
        <taxon>Kitasatosporales</taxon>
        <taxon>Streptomycetaceae</taxon>
        <taxon>Streptomyces</taxon>
    </lineage>
</organism>
<feature type="compositionally biased region" description="Low complexity" evidence="8">
    <location>
        <begin position="27"/>
        <end position="39"/>
    </location>
</feature>
<evidence type="ECO:0000256" key="8">
    <source>
        <dbReference type="SAM" id="MobiDB-lite"/>
    </source>
</evidence>
<keyword evidence="7 9" id="KW-0472">Membrane</keyword>
<comment type="caution">
    <text evidence="11">The sequence shown here is derived from an EMBL/GenBank/DDBJ whole genome shotgun (WGS) entry which is preliminary data.</text>
</comment>
<name>A0ABP6M880_9ACTN</name>
<dbReference type="InterPro" id="IPR005829">
    <property type="entry name" value="Sugar_transporter_CS"/>
</dbReference>
<dbReference type="InterPro" id="IPR004812">
    <property type="entry name" value="Efflux_drug-R_Bcr/CmlA"/>
</dbReference>
<feature type="region of interest" description="Disordered" evidence="8">
    <location>
        <begin position="1"/>
        <end position="39"/>
    </location>
</feature>
<evidence type="ECO:0000256" key="1">
    <source>
        <dbReference type="ARBA" id="ARBA00004651"/>
    </source>
</evidence>
<dbReference type="InterPro" id="IPR020846">
    <property type="entry name" value="MFS_dom"/>
</dbReference>
<keyword evidence="4" id="KW-1003">Cell membrane</keyword>
<evidence type="ECO:0000313" key="11">
    <source>
        <dbReference type="EMBL" id="GAA3081276.1"/>
    </source>
</evidence>
<feature type="transmembrane region" description="Helical" evidence="9">
    <location>
        <begin position="86"/>
        <end position="106"/>
    </location>
</feature>
<evidence type="ECO:0000256" key="7">
    <source>
        <dbReference type="ARBA" id="ARBA00023136"/>
    </source>
</evidence>
<dbReference type="InterPro" id="IPR011701">
    <property type="entry name" value="MFS"/>
</dbReference>
<protein>
    <submittedName>
        <fullName evidence="11">Multidrug effflux MFS transporter</fullName>
    </submittedName>
</protein>
<sequence>MPEHGSRTTSGSEAPLIRQSRAPVPGPASAAPASASPAPADLTARRRTGLLVTLVLGGLTAVPPLSMDMYLPALPEVTRSLHTSAATAQLTLTACLTGMALGQLVVGPMSDKWGRRRPLLIGLLVYILATAICAFAPTAELLIAFRLLQGLAGAAGIVIARAVVRDLYDGVEMARFFSTLMLISGVAPVVAPLIGGQVLRFTDWHGIFAVLTVIGIALTVVVWRSLPETLAPEKRHSGGTVEALRTMKSLLADRVFTGYMIAGGFAFAALFAYISASPFVIQEIYGASPQTFSLLFGVNSVGLIVVGQINGKILVGRVSLDKALAFGLTVIVLAATALLLMTSGVFGDVGLFPVAAGLFVLMSAMGLAMPNTNALALMRTPHAAGSASALLGTSSFLVGAIASPLVGIAGEATAVPMAVVQLVCGLAAIGCFLGLCRPWQHSARPNREGTDH</sequence>
<keyword evidence="12" id="KW-1185">Reference proteome</keyword>
<accession>A0ABP6M880</accession>
<feature type="transmembrane region" description="Helical" evidence="9">
    <location>
        <begin position="176"/>
        <end position="194"/>
    </location>
</feature>
<dbReference type="CDD" id="cd17320">
    <property type="entry name" value="MFS_MdfA_MDR_like"/>
    <property type="match status" value="1"/>
</dbReference>
<feature type="transmembrane region" description="Helical" evidence="9">
    <location>
        <begin position="323"/>
        <end position="343"/>
    </location>
</feature>
<evidence type="ECO:0000256" key="9">
    <source>
        <dbReference type="SAM" id="Phobius"/>
    </source>
</evidence>
<proteinExistence type="inferred from homology"/>
<feature type="transmembrane region" description="Helical" evidence="9">
    <location>
        <begin position="255"/>
        <end position="274"/>
    </location>
</feature>
<dbReference type="PANTHER" id="PTHR23502">
    <property type="entry name" value="MAJOR FACILITATOR SUPERFAMILY"/>
    <property type="match status" value="1"/>
</dbReference>
<feature type="domain" description="Major facilitator superfamily (MFS) profile" evidence="10">
    <location>
        <begin position="50"/>
        <end position="442"/>
    </location>
</feature>
<dbReference type="InterPro" id="IPR036259">
    <property type="entry name" value="MFS_trans_sf"/>
</dbReference>
<dbReference type="NCBIfam" id="TIGR00710">
    <property type="entry name" value="efflux_Bcr_CflA"/>
    <property type="match status" value="1"/>
</dbReference>
<dbReference type="SUPFAM" id="SSF103473">
    <property type="entry name" value="MFS general substrate transporter"/>
    <property type="match status" value="1"/>
</dbReference>
<evidence type="ECO:0000256" key="3">
    <source>
        <dbReference type="ARBA" id="ARBA00022448"/>
    </source>
</evidence>
<dbReference type="Gene3D" id="1.20.1720.10">
    <property type="entry name" value="Multidrug resistance protein D"/>
    <property type="match status" value="1"/>
</dbReference>
<dbReference type="RefSeq" id="WP_344518285.1">
    <property type="nucleotide sequence ID" value="NZ_BAAAUG010000009.1"/>
</dbReference>